<dbReference type="EMBL" id="GEBQ01029177">
    <property type="protein sequence ID" value="JAT10800.1"/>
    <property type="molecule type" value="Transcribed_RNA"/>
</dbReference>
<dbReference type="GO" id="GO:0032266">
    <property type="term" value="F:phosphatidylinositol-3-phosphate binding"/>
    <property type="evidence" value="ECO:0007669"/>
    <property type="project" value="TreeGrafter"/>
</dbReference>
<gene>
    <name evidence="5" type="ORF">g.10591</name>
</gene>
<reference evidence="5" key="1">
    <citation type="submission" date="2015-11" db="EMBL/GenBank/DDBJ databases">
        <title>De novo transcriptome assembly of four potential Pierce s Disease insect vectors from Arizona vineyards.</title>
        <authorList>
            <person name="Tassone E.E."/>
        </authorList>
    </citation>
    <scope>NUCLEOTIDE SEQUENCE</scope>
</reference>
<evidence type="ECO:0000259" key="4">
    <source>
        <dbReference type="PROSITE" id="PS50195"/>
    </source>
</evidence>
<protein>
    <recommendedName>
        <fullName evidence="4">PX domain-containing protein</fullName>
    </recommendedName>
</protein>
<dbReference type="GO" id="GO:2000786">
    <property type="term" value="P:positive regulation of autophagosome assembly"/>
    <property type="evidence" value="ECO:0007669"/>
    <property type="project" value="TreeGrafter"/>
</dbReference>
<dbReference type="GO" id="GO:0031201">
    <property type="term" value="C:SNARE complex"/>
    <property type="evidence" value="ECO:0007669"/>
    <property type="project" value="TreeGrafter"/>
</dbReference>
<dbReference type="CDD" id="cd06864">
    <property type="entry name" value="PX_SNX4"/>
    <property type="match status" value="1"/>
</dbReference>
<feature type="domain" description="PX" evidence="4">
    <location>
        <begin position="68"/>
        <end position="195"/>
    </location>
</feature>
<dbReference type="InterPro" id="IPR034902">
    <property type="entry name" value="PX_SNX4"/>
</dbReference>
<proteinExistence type="inferred from homology"/>
<feature type="region of interest" description="Disordered" evidence="3">
    <location>
        <begin position="1"/>
        <end position="42"/>
    </location>
</feature>
<evidence type="ECO:0000313" key="5">
    <source>
        <dbReference type="EMBL" id="JAT10800.1"/>
    </source>
</evidence>
<dbReference type="AlphaFoldDB" id="A0A1B6KH74"/>
<dbReference type="InterPro" id="IPR027267">
    <property type="entry name" value="AH/BAR_dom_sf"/>
</dbReference>
<dbReference type="InterPro" id="IPR001683">
    <property type="entry name" value="PX_dom"/>
</dbReference>
<dbReference type="InterPro" id="IPR034783">
    <property type="entry name" value="SNX4"/>
</dbReference>
<accession>A0A1B6KH74</accession>
<dbReference type="GO" id="GO:0015031">
    <property type="term" value="P:protein transport"/>
    <property type="evidence" value="ECO:0007669"/>
    <property type="project" value="InterPro"/>
</dbReference>
<comment type="similarity">
    <text evidence="1">Belongs to the sorting nexin family.</text>
</comment>
<name>A0A1B6KH74_9HEMI</name>
<evidence type="ECO:0000256" key="2">
    <source>
        <dbReference type="SAM" id="Coils"/>
    </source>
</evidence>
<dbReference type="SMART" id="SM00312">
    <property type="entry name" value="PX"/>
    <property type="match status" value="1"/>
</dbReference>
<dbReference type="SUPFAM" id="SSF64268">
    <property type="entry name" value="PX domain"/>
    <property type="match status" value="1"/>
</dbReference>
<dbReference type="PANTHER" id="PTHR46596">
    <property type="entry name" value="SORTING NEXIN-4"/>
    <property type="match status" value="1"/>
</dbReference>
<sequence length="429" mass="48804">MASSEKDTDTSGAVISLSDNTGKQIGTAGRSGGGEEGDSSRHDSIENFKVAASKLPISLRCLLDHMTINITEAEKRANSALNLREYYTVYLIETKTVNKDWPVATRALGLLWRRYTEFEQLRAYLEVTHPWAIVPPLPEKRPLYTWQNIPNNTFDPDFVDRRRAGLENFLHRIAAHPILSKDEIFLGFLQQEEGWKETVKKTGYLDHTETRLRSLSIGARLKAADPRFDDIKSYASGLHVNLHNLLRIRARLATRLFSINKLHQGYGKVFSEWSVVEKDMGDGLQKSGHFFDSIAAGIGLSLEDEELVVDQLKEYLFFAGSLQALCRRQELLQYEMEQAQENIKKKEQEKIRVQQGRSSLMSRLFGSVETEEVRDMKLNQLEARIQAGEQVAQDCKLALSDFSQKAVHDHDAFQQKKVADLRDTLASYI</sequence>
<feature type="coiled-coil region" evidence="2">
    <location>
        <begin position="322"/>
        <end position="356"/>
    </location>
</feature>
<evidence type="ECO:0000256" key="1">
    <source>
        <dbReference type="ARBA" id="ARBA00010883"/>
    </source>
</evidence>
<dbReference type="Pfam" id="PF00787">
    <property type="entry name" value="PX"/>
    <property type="match status" value="1"/>
</dbReference>
<feature type="non-terminal residue" evidence="5">
    <location>
        <position position="429"/>
    </location>
</feature>
<dbReference type="GO" id="GO:0005886">
    <property type="term" value="C:plasma membrane"/>
    <property type="evidence" value="ECO:0007669"/>
    <property type="project" value="TreeGrafter"/>
</dbReference>
<dbReference type="PANTHER" id="PTHR46596:SF1">
    <property type="entry name" value="SORTING NEXIN-4"/>
    <property type="match status" value="1"/>
</dbReference>
<dbReference type="InterPro" id="IPR036871">
    <property type="entry name" value="PX_dom_sf"/>
</dbReference>
<dbReference type="PROSITE" id="PS50195">
    <property type="entry name" value="PX"/>
    <property type="match status" value="1"/>
</dbReference>
<organism evidence="5">
    <name type="scientific">Graphocephala atropunctata</name>
    <dbReference type="NCBI Taxonomy" id="36148"/>
    <lineage>
        <taxon>Eukaryota</taxon>
        <taxon>Metazoa</taxon>
        <taxon>Ecdysozoa</taxon>
        <taxon>Arthropoda</taxon>
        <taxon>Hexapoda</taxon>
        <taxon>Insecta</taxon>
        <taxon>Pterygota</taxon>
        <taxon>Neoptera</taxon>
        <taxon>Paraneoptera</taxon>
        <taxon>Hemiptera</taxon>
        <taxon>Auchenorrhyncha</taxon>
        <taxon>Membracoidea</taxon>
        <taxon>Cicadellidae</taxon>
        <taxon>Cicadellinae</taxon>
        <taxon>Cicadellini</taxon>
        <taxon>Graphocephala</taxon>
    </lineage>
</organism>
<dbReference type="GO" id="GO:0031901">
    <property type="term" value="C:early endosome membrane"/>
    <property type="evidence" value="ECO:0007669"/>
    <property type="project" value="TreeGrafter"/>
</dbReference>
<keyword evidence="2" id="KW-0175">Coiled coil</keyword>
<dbReference type="Gene3D" id="1.20.1270.60">
    <property type="entry name" value="Arfaptin homology (AH) domain/BAR domain"/>
    <property type="match status" value="1"/>
</dbReference>
<feature type="compositionally biased region" description="Polar residues" evidence="3">
    <location>
        <begin position="10"/>
        <end position="24"/>
    </location>
</feature>
<evidence type="ECO:0000256" key="3">
    <source>
        <dbReference type="SAM" id="MobiDB-lite"/>
    </source>
</evidence>
<dbReference type="Gene3D" id="3.30.1520.10">
    <property type="entry name" value="Phox-like domain"/>
    <property type="match status" value="1"/>
</dbReference>